<accession>A0A1G6PAQ5</accession>
<dbReference type="SUPFAM" id="SSF54593">
    <property type="entry name" value="Glyoxalase/Bleomycin resistance protein/Dihydroxybiphenyl dioxygenase"/>
    <property type="match status" value="1"/>
</dbReference>
<dbReference type="PANTHER" id="PTHR35908:SF1">
    <property type="entry name" value="CONSERVED PROTEIN"/>
    <property type="match status" value="1"/>
</dbReference>
<evidence type="ECO:0000313" key="4">
    <source>
        <dbReference type="Proteomes" id="UP000182100"/>
    </source>
</evidence>
<dbReference type="EMBL" id="FMZK01000003">
    <property type="protein sequence ID" value="SDC77360.1"/>
    <property type="molecule type" value="Genomic_DNA"/>
</dbReference>
<gene>
    <name evidence="3" type="ORF">SAMN05216505_103507</name>
</gene>
<name>A0A1G6PAQ5_9ACTN</name>
<organism evidence="3 4">
    <name type="scientific">Streptomyces prasinopilosus</name>
    <dbReference type="NCBI Taxonomy" id="67344"/>
    <lineage>
        <taxon>Bacteria</taxon>
        <taxon>Bacillati</taxon>
        <taxon>Actinomycetota</taxon>
        <taxon>Actinomycetes</taxon>
        <taxon>Kitasatosporales</taxon>
        <taxon>Streptomycetaceae</taxon>
        <taxon>Streptomyces</taxon>
    </lineage>
</organism>
<feature type="compositionally biased region" description="Pro residues" evidence="1">
    <location>
        <begin position="1"/>
        <end position="13"/>
    </location>
</feature>
<dbReference type="InterPro" id="IPR041581">
    <property type="entry name" value="Glyoxalase_6"/>
</dbReference>
<dbReference type="Proteomes" id="UP000182100">
    <property type="component" value="Unassembled WGS sequence"/>
</dbReference>
<evidence type="ECO:0000256" key="1">
    <source>
        <dbReference type="SAM" id="MobiDB-lite"/>
    </source>
</evidence>
<sequence length="181" mass="20064">MTQPPASPAPGPSGAPENRETQETREASGAPVAPLHWKLVIDAVDPHAQADFWAAALGYTVEDNGPLVERLLGLGAVPADLTVEHRGRRAFRDLIAVRHPDDPYEEESGTGLGRRLLFQRVPEVKTVKNRLHLDLHPGEGRREEEVRRLERLGAKVLRHVREPAGSWCVMTDPEGNEYCVH</sequence>
<evidence type="ECO:0000259" key="2">
    <source>
        <dbReference type="Pfam" id="PF18029"/>
    </source>
</evidence>
<evidence type="ECO:0000313" key="3">
    <source>
        <dbReference type="EMBL" id="SDC77360.1"/>
    </source>
</evidence>
<dbReference type="InterPro" id="IPR029068">
    <property type="entry name" value="Glyas_Bleomycin-R_OHBP_Dase"/>
</dbReference>
<proteinExistence type="predicted"/>
<dbReference type="Gene3D" id="3.10.180.10">
    <property type="entry name" value="2,3-Dihydroxybiphenyl 1,2-Dioxygenase, domain 1"/>
    <property type="match status" value="1"/>
</dbReference>
<feature type="compositionally biased region" description="Basic and acidic residues" evidence="1">
    <location>
        <begin position="17"/>
        <end position="26"/>
    </location>
</feature>
<dbReference type="Pfam" id="PF18029">
    <property type="entry name" value="Glyoxalase_6"/>
    <property type="match status" value="1"/>
</dbReference>
<feature type="domain" description="Glyoxalase-like" evidence="2">
    <location>
        <begin position="39"/>
        <end position="180"/>
    </location>
</feature>
<dbReference type="PANTHER" id="PTHR35908">
    <property type="entry name" value="HYPOTHETICAL FUSION PROTEIN"/>
    <property type="match status" value="1"/>
</dbReference>
<keyword evidence="4" id="KW-1185">Reference proteome</keyword>
<dbReference type="RefSeq" id="WP_157865198.1">
    <property type="nucleotide sequence ID" value="NZ_FMZK01000003.1"/>
</dbReference>
<dbReference type="STRING" id="67344.SAMN05216505_103507"/>
<feature type="region of interest" description="Disordered" evidence="1">
    <location>
        <begin position="1"/>
        <end position="30"/>
    </location>
</feature>
<reference evidence="4" key="1">
    <citation type="submission" date="2016-10" db="EMBL/GenBank/DDBJ databases">
        <authorList>
            <person name="Varghese N."/>
            <person name="Submissions S."/>
        </authorList>
    </citation>
    <scope>NUCLEOTIDE SEQUENCE [LARGE SCALE GENOMIC DNA]</scope>
    <source>
        <strain evidence="4">CGMCC 4.3504</strain>
    </source>
</reference>
<dbReference type="AlphaFoldDB" id="A0A1G6PAQ5"/>
<protein>
    <recommendedName>
        <fullName evidence="2">Glyoxalase-like domain-containing protein</fullName>
    </recommendedName>
</protein>